<dbReference type="CDD" id="cd07332">
    <property type="entry name" value="M48C_Oma1_like"/>
    <property type="match status" value="1"/>
</dbReference>
<dbReference type="Gene3D" id="3.30.2010.10">
    <property type="entry name" value="Metalloproteases ('zincins'), catalytic domain"/>
    <property type="match status" value="1"/>
</dbReference>
<evidence type="ECO:0000256" key="1">
    <source>
        <dbReference type="ARBA" id="ARBA00022670"/>
    </source>
</evidence>
<accession>B6IW39</accession>
<evidence type="ECO:0000256" key="4">
    <source>
        <dbReference type="ARBA" id="ARBA00022833"/>
    </source>
</evidence>
<reference evidence="10 11" key="1">
    <citation type="journal article" date="2010" name="BMC Genomics">
        <title>Metabolic flexibility revealed in the genome of the cyst-forming alpha-1 proteobacterium Rhodospirillum centenum.</title>
        <authorList>
            <person name="Lu Y.K."/>
            <person name="Marden J."/>
            <person name="Han M."/>
            <person name="Swingley W.D."/>
            <person name="Mastrian S.D."/>
            <person name="Chowdhury S.R."/>
            <person name="Hao J."/>
            <person name="Helmy T."/>
            <person name="Kim S."/>
            <person name="Kurdoglu A.A."/>
            <person name="Matthies H.J."/>
            <person name="Rollo D."/>
            <person name="Stothard P."/>
            <person name="Blankenship R.E."/>
            <person name="Bauer C.E."/>
            <person name="Touchman J.W."/>
        </authorList>
    </citation>
    <scope>NUCLEOTIDE SEQUENCE [LARGE SCALE GENOMIC DNA]</scope>
    <source>
        <strain evidence="11">ATCC 51521 / SW</strain>
    </source>
</reference>
<evidence type="ECO:0000256" key="6">
    <source>
        <dbReference type="RuleBase" id="RU003983"/>
    </source>
</evidence>
<keyword evidence="1 6" id="KW-0645">Protease</keyword>
<dbReference type="Pfam" id="PF01435">
    <property type="entry name" value="Peptidase_M48"/>
    <property type="match status" value="1"/>
</dbReference>
<comment type="similarity">
    <text evidence="6">Belongs to the peptidase M48 family.</text>
</comment>
<keyword evidence="5 6" id="KW-0482">Metalloprotease</keyword>
<dbReference type="GO" id="GO:0046872">
    <property type="term" value="F:metal ion binding"/>
    <property type="evidence" value="ECO:0007669"/>
    <property type="project" value="UniProtKB-KW"/>
</dbReference>
<dbReference type="GO" id="GO:0004222">
    <property type="term" value="F:metalloendopeptidase activity"/>
    <property type="evidence" value="ECO:0007669"/>
    <property type="project" value="InterPro"/>
</dbReference>
<dbReference type="InterPro" id="IPR051156">
    <property type="entry name" value="Mito/Outer_Membr_Metalloprot"/>
</dbReference>
<dbReference type="eggNOG" id="COG4783">
    <property type="taxonomic scope" value="Bacteria"/>
</dbReference>
<keyword evidence="11" id="KW-1185">Reference proteome</keyword>
<keyword evidence="8" id="KW-1133">Transmembrane helix</keyword>
<dbReference type="EMBL" id="CP000613">
    <property type="protein sequence ID" value="ACJ00513.1"/>
    <property type="molecule type" value="Genomic_DNA"/>
</dbReference>
<dbReference type="STRING" id="414684.RC1_3147"/>
<evidence type="ECO:0000313" key="11">
    <source>
        <dbReference type="Proteomes" id="UP000001591"/>
    </source>
</evidence>
<keyword evidence="8" id="KW-0812">Transmembrane</keyword>
<feature type="compositionally biased region" description="Low complexity" evidence="7">
    <location>
        <begin position="1"/>
        <end position="13"/>
    </location>
</feature>
<feature type="transmembrane region" description="Helical" evidence="8">
    <location>
        <begin position="117"/>
        <end position="142"/>
    </location>
</feature>
<dbReference type="Proteomes" id="UP000001591">
    <property type="component" value="Chromosome"/>
</dbReference>
<keyword evidence="8" id="KW-0472">Membrane</keyword>
<gene>
    <name evidence="10" type="ordered locus">RC1_3147</name>
</gene>
<dbReference type="GO" id="GO:0016020">
    <property type="term" value="C:membrane"/>
    <property type="evidence" value="ECO:0007669"/>
    <property type="project" value="TreeGrafter"/>
</dbReference>
<feature type="compositionally biased region" description="Gly residues" evidence="7">
    <location>
        <begin position="400"/>
        <end position="412"/>
    </location>
</feature>
<dbReference type="KEGG" id="rce:RC1_3147"/>
<dbReference type="AlphaFoldDB" id="B6IW39"/>
<evidence type="ECO:0000256" key="8">
    <source>
        <dbReference type="SAM" id="Phobius"/>
    </source>
</evidence>
<dbReference type="PANTHER" id="PTHR22726:SF1">
    <property type="entry name" value="METALLOENDOPEPTIDASE OMA1, MITOCHONDRIAL"/>
    <property type="match status" value="1"/>
</dbReference>
<dbReference type="InterPro" id="IPR001915">
    <property type="entry name" value="Peptidase_M48"/>
</dbReference>
<feature type="region of interest" description="Disordered" evidence="7">
    <location>
        <begin position="387"/>
        <end position="412"/>
    </location>
</feature>
<evidence type="ECO:0000256" key="2">
    <source>
        <dbReference type="ARBA" id="ARBA00022723"/>
    </source>
</evidence>
<feature type="region of interest" description="Disordered" evidence="7">
    <location>
        <begin position="1"/>
        <end position="26"/>
    </location>
</feature>
<dbReference type="GO" id="GO:0051603">
    <property type="term" value="P:proteolysis involved in protein catabolic process"/>
    <property type="evidence" value="ECO:0007669"/>
    <property type="project" value="TreeGrafter"/>
</dbReference>
<dbReference type="RefSeq" id="WP_012568292.1">
    <property type="nucleotide sequence ID" value="NC_011420.2"/>
</dbReference>
<dbReference type="EC" id="3.4.24.-" evidence="10"/>
<evidence type="ECO:0000256" key="5">
    <source>
        <dbReference type="ARBA" id="ARBA00023049"/>
    </source>
</evidence>
<dbReference type="PANTHER" id="PTHR22726">
    <property type="entry name" value="METALLOENDOPEPTIDASE OMA1"/>
    <property type="match status" value="1"/>
</dbReference>
<comment type="cofactor">
    <cofactor evidence="6">
        <name>Zn(2+)</name>
        <dbReference type="ChEBI" id="CHEBI:29105"/>
    </cofactor>
    <text evidence="6">Binds 1 zinc ion per subunit.</text>
</comment>
<proteinExistence type="inferred from homology"/>
<dbReference type="HOGENOM" id="CLU_029002_0_0_5"/>
<name>B6IW39_RHOCS</name>
<keyword evidence="3 6" id="KW-0378">Hydrolase</keyword>
<keyword evidence="2" id="KW-0479">Metal-binding</keyword>
<dbReference type="OrthoDB" id="9810445at2"/>
<organism evidence="10 11">
    <name type="scientific">Rhodospirillum centenum (strain ATCC 51521 / SW)</name>
    <dbReference type="NCBI Taxonomy" id="414684"/>
    <lineage>
        <taxon>Bacteria</taxon>
        <taxon>Pseudomonadati</taxon>
        <taxon>Pseudomonadota</taxon>
        <taxon>Alphaproteobacteria</taxon>
        <taxon>Rhodospirillales</taxon>
        <taxon>Rhodospirillaceae</taxon>
        <taxon>Rhodospirillum</taxon>
    </lineage>
</organism>
<sequence>MTRPADAGSAPPGGAEPGDLGSARYQDGATGKTLAVRLRAEAAWLVILHPDGRELDRWPGAKVRPLPDGPPGALGLEAGSAVRLLPDDDATPARLAAAFPATAGPAHRAPRRWSAGLTLAGAVLSLLLVVFVLIPALAPVLAGLVPPSLDRRVGEAVAESLADMVGDEGLPRRCEDPAGTAALETMLARLSGPGPHLPAEGFRVRVVGSRMVNAFALPGGVLVVPAAMITVADSPEALAGVLAHEMGHAVARDPTVRVIRVGLFGAVVSLVTGDFSGGVAAALLTQALESGYSQEREMAADAFAADRLEAAGLPVAPLARLFGRMRDSHGDPPVWLRWLSSHPDTAVRIAALEARLSRDPPAGAAPLLPPGAWDALRRICGSVVAPETAPLGEAPREPEGGAGGGVSRGGPA</sequence>
<evidence type="ECO:0000313" key="10">
    <source>
        <dbReference type="EMBL" id="ACJ00513.1"/>
    </source>
</evidence>
<protein>
    <submittedName>
        <fullName evidence="10">Peptidase M48 family, putative</fullName>
        <ecNumber evidence="10">3.4.24.-</ecNumber>
    </submittedName>
</protein>
<evidence type="ECO:0000256" key="7">
    <source>
        <dbReference type="SAM" id="MobiDB-lite"/>
    </source>
</evidence>
<evidence type="ECO:0000256" key="3">
    <source>
        <dbReference type="ARBA" id="ARBA00022801"/>
    </source>
</evidence>
<evidence type="ECO:0000259" key="9">
    <source>
        <dbReference type="Pfam" id="PF01435"/>
    </source>
</evidence>
<keyword evidence="4 6" id="KW-0862">Zinc</keyword>
<feature type="domain" description="Peptidase M48" evidence="9">
    <location>
        <begin position="181"/>
        <end position="355"/>
    </location>
</feature>